<reference evidence="6" key="1">
    <citation type="submission" date="2021-03" db="EMBL/GenBank/DDBJ databases">
        <authorList>
            <person name="So Y."/>
        </authorList>
    </citation>
    <scope>NUCLEOTIDE SEQUENCE</scope>
    <source>
        <strain evidence="6">SG15</strain>
    </source>
</reference>
<dbReference type="Gene3D" id="3.30.70.2740">
    <property type="match status" value="1"/>
</dbReference>
<evidence type="ECO:0000256" key="2">
    <source>
        <dbReference type="ARBA" id="ARBA00008000"/>
    </source>
</evidence>
<proteinExistence type="inferred from homology"/>
<dbReference type="Gene3D" id="3.30.70.2190">
    <property type="match status" value="1"/>
</dbReference>
<dbReference type="Gene3D" id="1.10.45.10">
    <property type="entry name" value="Vanillyl-alcohol Oxidase, Chain A, domain 4"/>
    <property type="match status" value="1"/>
</dbReference>
<comment type="similarity">
    <text evidence="2">Belongs to the FAD-binding oxidoreductase/transferase type 4 family.</text>
</comment>
<dbReference type="Gene3D" id="3.30.465.10">
    <property type="match status" value="1"/>
</dbReference>
<dbReference type="InterPro" id="IPR016171">
    <property type="entry name" value="Vanillyl_alc_oxidase_C-sub2"/>
</dbReference>
<dbReference type="Pfam" id="PF01565">
    <property type="entry name" value="FAD_binding_4"/>
    <property type="match status" value="1"/>
</dbReference>
<dbReference type="GO" id="GO:0003824">
    <property type="term" value="F:catalytic activity"/>
    <property type="evidence" value="ECO:0007669"/>
    <property type="project" value="InterPro"/>
</dbReference>
<name>A0A940N2Z9_9PROT</name>
<dbReference type="InterPro" id="IPR016164">
    <property type="entry name" value="FAD-linked_Oxase-like_C"/>
</dbReference>
<dbReference type="FunFam" id="1.10.45.10:FF:000001">
    <property type="entry name" value="D-lactate dehydrogenase mitochondrial"/>
    <property type="match status" value="1"/>
</dbReference>
<keyword evidence="4" id="KW-0274">FAD</keyword>
<comment type="cofactor">
    <cofactor evidence="1">
        <name>FAD</name>
        <dbReference type="ChEBI" id="CHEBI:57692"/>
    </cofactor>
</comment>
<dbReference type="PANTHER" id="PTHR43716">
    <property type="entry name" value="D-2-HYDROXYGLUTARATE DEHYDROGENASE, MITOCHONDRIAL"/>
    <property type="match status" value="1"/>
</dbReference>
<comment type="caution">
    <text evidence="6">The sequence shown here is derived from an EMBL/GenBank/DDBJ whole genome shotgun (WGS) entry which is preliminary data.</text>
</comment>
<dbReference type="RefSeq" id="WP_209377076.1">
    <property type="nucleotide sequence ID" value="NZ_JAGIZA010000033.1"/>
</dbReference>
<dbReference type="InterPro" id="IPR036318">
    <property type="entry name" value="FAD-bd_PCMH-like_sf"/>
</dbReference>
<evidence type="ECO:0000256" key="1">
    <source>
        <dbReference type="ARBA" id="ARBA00001974"/>
    </source>
</evidence>
<accession>A0A940N2Z9</accession>
<dbReference type="InterPro" id="IPR004113">
    <property type="entry name" value="FAD-bd_oxidored_4_C"/>
</dbReference>
<dbReference type="GO" id="GO:0022904">
    <property type="term" value="P:respiratory electron transport chain"/>
    <property type="evidence" value="ECO:0007669"/>
    <property type="project" value="TreeGrafter"/>
</dbReference>
<dbReference type="SUPFAM" id="SSF55103">
    <property type="entry name" value="FAD-linked oxidases, C-terminal domain"/>
    <property type="match status" value="1"/>
</dbReference>
<dbReference type="AlphaFoldDB" id="A0A940N2Z9"/>
<dbReference type="InterPro" id="IPR016169">
    <property type="entry name" value="FAD-bd_PCMH_sub2"/>
</dbReference>
<dbReference type="SUPFAM" id="SSF56176">
    <property type="entry name" value="FAD-binding/transporter-associated domain-like"/>
    <property type="match status" value="1"/>
</dbReference>
<evidence type="ECO:0000259" key="5">
    <source>
        <dbReference type="PROSITE" id="PS51387"/>
    </source>
</evidence>
<keyword evidence="7" id="KW-1185">Reference proteome</keyword>
<keyword evidence="3" id="KW-0285">Flavoprotein</keyword>
<protein>
    <submittedName>
        <fullName evidence="6">FAD-binding oxidoreductase</fullName>
    </submittedName>
</protein>
<dbReference type="Gene3D" id="3.30.43.10">
    <property type="entry name" value="Uridine Diphospho-n-acetylenolpyruvylglucosamine Reductase, domain 2"/>
    <property type="match status" value="1"/>
</dbReference>
<dbReference type="Proteomes" id="UP000677537">
    <property type="component" value="Unassembled WGS sequence"/>
</dbReference>
<dbReference type="GO" id="GO:0071949">
    <property type="term" value="F:FAD binding"/>
    <property type="evidence" value="ECO:0007669"/>
    <property type="project" value="InterPro"/>
</dbReference>
<evidence type="ECO:0000313" key="6">
    <source>
        <dbReference type="EMBL" id="MBP0496283.1"/>
    </source>
</evidence>
<dbReference type="PROSITE" id="PS51387">
    <property type="entry name" value="FAD_PCMH"/>
    <property type="match status" value="1"/>
</dbReference>
<feature type="domain" description="FAD-binding PCMH-type" evidence="5">
    <location>
        <begin position="57"/>
        <end position="238"/>
    </location>
</feature>
<dbReference type="InterPro" id="IPR016167">
    <property type="entry name" value="FAD-bd_PCMH_sub1"/>
</dbReference>
<dbReference type="InterPro" id="IPR006094">
    <property type="entry name" value="Oxid_FAD_bind_N"/>
</dbReference>
<dbReference type="Pfam" id="PF02913">
    <property type="entry name" value="FAD-oxidase_C"/>
    <property type="match status" value="1"/>
</dbReference>
<gene>
    <name evidence="6" type="ORF">J5Y10_26100</name>
</gene>
<organism evidence="6 7">
    <name type="scientific">Roseomonas indoligenes</name>
    <dbReference type="NCBI Taxonomy" id="2820811"/>
    <lineage>
        <taxon>Bacteria</taxon>
        <taxon>Pseudomonadati</taxon>
        <taxon>Pseudomonadota</taxon>
        <taxon>Alphaproteobacteria</taxon>
        <taxon>Acetobacterales</taxon>
        <taxon>Roseomonadaceae</taxon>
        <taxon>Roseomonas</taxon>
    </lineage>
</organism>
<dbReference type="InterPro" id="IPR016166">
    <property type="entry name" value="FAD-bd_PCMH"/>
</dbReference>
<evidence type="ECO:0000256" key="4">
    <source>
        <dbReference type="ARBA" id="ARBA00022827"/>
    </source>
</evidence>
<dbReference type="EMBL" id="JAGIZA010000033">
    <property type="protein sequence ID" value="MBP0496283.1"/>
    <property type="molecule type" value="Genomic_DNA"/>
</dbReference>
<evidence type="ECO:0000313" key="7">
    <source>
        <dbReference type="Proteomes" id="UP000677537"/>
    </source>
</evidence>
<dbReference type="InterPro" id="IPR051264">
    <property type="entry name" value="FAD-oxidored/transferase_4"/>
</dbReference>
<evidence type="ECO:0000256" key="3">
    <source>
        <dbReference type="ARBA" id="ARBA00022630"/>
    </source>
</evidence>
<sequence length="499" mass="53452">MTAQPVVADPVGTGLLRDPGRFAREVLEPIRKVVGERGLITDRGAMQPHMVAWRDNWAGRVPAVVLPADTAQMAAVMTICAATRTPVVPQGGNTGLTGGGQPHADDSEIVLSTARMNRIRGMDLDNDTITVDAGVVLQVIQEAAAEAGRLFPLSLGAEGSCQIGGNLSTNAGGLQAIRYGTARGLVLGLEVVLPDGRVWDGLRGLRKDNAGYDLKQLFIGAEGTLGIITGATLRLLPRPEATVTAFLATPSPRHAVAWLRRAKAALGETITTMELMERRCLEIAAKHSPRVQDPLAQAYPWYLLAELSGQGTEEDLAARLLRVLEEGLEAAELLDGTVAASAEQAAALWRIREGTPEGQRLEGASFKHDVSVPVSQVDRFIAEADAALTRRFPGIRSFAFGHLGDGNIHYNPVQAEGEPAAEWAARLPEVNRIVHDIVASLGGSITAEHGIGRLRLEEVGRYKAPVEIEMMARLKQCFDPMNLMNPGKMLPPAALHRMP</sequence>
<dbReference type="PANTHER" id="PTHR43716:SF2">
    <property type="entry name" value="BLL6224 PROTEIN"/>
    <property type="match status" value="1"/>
</dbReference>